<name>J3MUR7_ORYBR</name>
<accession>J3MUR7</accession>
<sequence>GGDRRLSTHVLVKLFFCAQNVLLATHPHACMIVFARIVSSCTCDYLMFTCTVTYYVVQL</sequence>
<reference evidence="1" key="2">
    <citation type="submission" date="2013-04" db="UniProtKB">
        <authorList>
            <consortium name="EnsemblPlants"/>
        </authorList>
    </citation>
    <scope>IDENTIFICATION</scope>
</reference>
<protein>
    <submittedName>
        <fullName evidence="1">Uncharacterized protein</fullName>
    </submittedName>
</protein>
<dbReference type="EnsemblPlants" id="OB08G28480.1">
    <property type="protein sequence ID" value="OB08G28480.1"/>
    <property type="gene ID" value="OB08G28480"/>
</dbReference>
<dbReference type="AlphaFoldDB" id="J3MUR7"/>
<reference evidence="1" key="1">
    <citation type="journal article" date="2013" name="Nat. Commun.">
        <title>Whole-genome sequencing of Oryza brachyantha reveals mechanisms underlying Oryza genome evolution.</title>
        <authorList>
            <person name="Chen J."/>
            <person name="Huang Q."/>
            <person name="Gao D."/>
            <person name="Wang J."/>
            <person name="Lang Y."/>
            <person name="Liu T."/>
            <person name="Li B."/>
            <person name="Bai Z."/>
            <person name="Luis Goicoechea J."/>
            <person name="Liang C."/>
            <person name="Chen C."/>
            <person name="Zhang W."/>
            <person name="Sun S."/>
            <person name="Liao Y."/>
            <person name="Zhang X."/>
            <person name="Yang L."/>
            <person name="Song C."/>
            <person name="Wang M."/>
            <person name="Shi J."/>
            <person name="Liu G."/>
            <person name="Liu J."/>
            <person name="Zhou H."/>
            <person name="Zhou W."/>
            <person name="Yu Q."/>
            <person name="An N."/>
            <person name="Chen Y."/>
            <person name="Cai Q."/>
            <person name="Wang B."/>
            <person name="Liu B."/>
            <person name="Min J."/>
            <person name="Huang Y."/>
            <person name="Wu H."/>
            <person name="Li Z."/>
            <person name="Zhang Y."/>
            <person name="Yin Y."/>
            <person name="Song W."/>
            <person name="Jiang J."/>
            <person name="Jackson S.A."/>
            <person name="Wing R.A."/>
            <person name="Wang J."/>
            <person name="Chen M."/>
        </authorList>
    </citation>
    <scope>NUCLEOTIDE SEQUENCE [LARGE SCALE GENOMIC DNA]</scope>
    <source>
        <strain evidence="1">cv. IRGC 101232</strain>
    </source>
</reference>
<evidence type="ECO:0000313" key="1">
    <source>
        <dbReference type="EnsemblPlants" id="OB08G28480.1"/>
    </source>
</evidence>
<evidence type="ECO:0000313" key="2">
    <source>
        <dbReference type="Proteomes" id="UP000006038"/>
    </source>
</evidence>
<dbReference type="HOGENOM" id="CLU_2967969_0_0_1"/>
<proteinExistence type="predicted"/>
<dbReference type="Proteomes" id="UP000006038">
    <property type="component" value="Chromosome 8"/>
</dbReference>
<organism evidence="1">
    <name type="scientific">Oryza brachyantha</name>
    <name type="common">malo sina</name>
    <dbReference type="NCBI Taxonomy" id="4533"/>
    <lineage>
        <taxon>Eukaryota</taxon>
        <taxon>Viridiplantae</taxon>
        <taxon>Streptophyta</taxon>
        <taxon>Embryophyta</taxon>
        <taxon>Tracheophyta</taxon>
        <taxon>Spermatophyta</taxon>
        <taxon>Magnoliopsida</taxon>
        <taxon>Liliopsida</taxon>
        <taxon>Poales</taxon>
        <taxon>Poaceae</taxon>
        <taxon>BOP clade</taxon>
        <taxon>Oryzoideae</taxon>
        <taxon>Oryzeae</taxon>
        <taxon>Oryzinae</taxon>
        <taxon>Oryza</taxon>
    </lineage>
</organism>
<keyword evidence="2" id="KW-1185">Reference proteome</keyword>
<dbReference type="Gramene" id="OB08G28480.1">
    <property type="protein sequence ID" value="OB08G28480.1"/>
    <property type="gene ID" value="OB08G28480"/>
</dbReference>